<protein>
    <submittedName>
        <fullName evidence="1">Uncharacterized protein</fullName>
    </submittedName>
</protein>
<comment type="caution">
    <text evidence="1">The sequence shown here is derived from an EMBL/GenBank/DDBJ whole genome shotgun (WGS) entry which is preliminary data.</text>
</comment>
<gene>
    <name evidence="1" type="ORF">S01H4_13573</name>
</gene>
<name>X0Z646_9ZZZZ</name>
<accession>X0Z646</accession>
<organism evidence="1">
    <name type="scientific">marine sediment metagenome</name>
    <dbReference type="NCBI Taxonomy" id="412755"/>
    <lineage>
        <taxon>unclassified sequences</taxon>
        <taxon>metagenomes</taxon>
        <taxon>ecological metagenomes</taxon>
    </lineage>
</organism>
<proteinExistence type="predicted"/>
<evidence type="ECO:0000313" key="1">
    <source>
        <dbReference type="EMBL" id="GAG55863.1"/>
    </source>
</evidence>
<feature type="non-terminal residue" evidence="1">
    <location>
        <position position="1"/>
    </location>
</feature>
<sequence length="225" mass="25214">ERVSTTDGIAHVSVPSYLWIDSVEYPIGTKRNWKVYGDVLEIDVNSVEDSDLTLTTLPNIDVLVRFAMPHRLCRSTSLEGLVKSDGTKGSIAVIADGFTTGQKARVGDEFHIQHLRNTYTCAEEMTHAAAGVVLYFYPPLEAVPTADDFINFTRSTLKPHHEELFCHLVATRAVLSDYIRHINEIPKGGASVVGNYRQWAYDKLAEVLGKLDRLSPPRTKRIYPR</sequence>
<dbReference type="AlphaFoldDB" id="X0Z646"/>
<reference evidence="1" key="1">
    <citation type="journal article" date="2014" name="Front. Microbiol.">
        <title>High frequency of phylogenetically diverse reductive dehalogenase-homologous genes in deep subseafloor sedimentary metagenomes.</title>
        <authorList>
            <person name="Kawai M."/>
            <person name="Futagami T."/>
            <person name="Toyoda A."/>
            <person name="Takaki Y."/>
            <person name="Nishi S."/>
            <person name="Hori S."/>
            <person name="Arai W."/>
            <person name="Tsubouchi T."/>
            <person name="Morono Y."/>
            <person name="Uchiyama I."/>
            <person name="Ito T."/>
            <person name="Fujiyama A."/>
            <person name="Inagaki F."/>
            <person name="Takami H."/>
        </authorList>
    </citation>
    <scope>NUCLEOTIDE SEQUENCE</scope>
    <source>
        <strain evidence="1">Expedition CK06-06</strain>
    </source>
</reference>
<dbReference type="EMBL" id="BART01005973">
    <property type="protein sequence ID" value="GAG55863.1"/>
    <property type="molecule type" value="Genomic_DNA"/>
</dbReference>